<sequence length="123" mass="14430">MKHFIFLLGFTLLSLTLAEQYTDRYDDIDVDDILANKRLLTTYIKCILDQGRCTSEGKEVKLHIKDAMQTGCEKCTETQKQKARKVVGHIREHEKTYWEDMKKKYDPGDKYKEIYEAFLNAGN</sequence>
<keyword evidence="1" id="KW-0732">Signal</keyword>
<feature type="chain" id="PRO_5043516031" description="Chemosensory protein" evidence="1">
    <location>
        <begin position="19"/>
        <end position="123"/>
    </location>
</feature>
<evidence type="ECO:0008006" key="4">
    <source>
        <dbReference type="Google" id="ProtNLM"/>
    </source>
</evidence>
<dbReference type="AlphaFoldDB" id="A0AAU9TR04"/>
<organism evidence="2 3">
    <name type="scientific">Euphydryas editha</name>
    <name type="common">Edith's checkerspot</name>
    <dbReference type="NCBI Taxonomy" id="104508"/>
    <lineage>
        <taxon>Eukaryota</taxon>
        <taxon>Metazoa</taxon>
        <taxon>Ecdysozoa</taxon>
        <taxon>Arthropoda</taxon>
        <taxon>Hexapoda</taxon>
        <taxon>Insecta</taxon>
        <taxon>Pterygota</taxon>
        <taxon>Neoptera</taxon>
        <taxon>Endopterygota</taxon>
        <taxon>Lepidoptera</taxon>
        <taxon>Glossata</taxon>
        <taxon>Ditrysia</taxon>
        <taxon>Papilionoidea</taxon>
        <taxon>Nymphalidae</taxon>
        <taxon>Nymphalinae</taxon>
        <taxon>Euphydryas</taxon>
    </lineage>
</organism>
<dbReference type="SUPFAM" id="SSF100910">
    <property type="entry name" value="Chemosensory protein Csp2"/>
    <property type="match status" value="1"/>
</dbReference>
<gene>
    <name evidence="2" type="ORF">EEDITHA_LOCUS5615</name>
</gene>
<name>A0AAU9TR04_EUPED</name>
<evidence type="ECO:0000313" key="3">
    <source>
        <dbReference type="Proteomes" id="UP001153954"/>
    </source>
</evidence>
<protein>
    <recommendedName>
        <fullName evidence="4">Chemosensory protein</fullName>
    </recommendedName>
</protein>
<accession>A0AAU9TR04</accession>
<comment type="caution">
    <text evidence="2">The sequence shown here is derived from an EMBL/GenBank/DDBJ whole genome shotgun (WGS) entry which is preliminary data.</text>
</comment>
<dbReference type="InterPro" id="IPR036682">
    <property type="entry name" value="OS_D_A10/PebIII_sf"/>
</dbReference>
<dbReference type="EMBL" id="CAKOGL010000008">
    <property type="protein sequence ID" value="CAH2089575.1"/>
    <property type="molecule type" value="Genomic_DNA"/>
</dbReference>
<reference evidence="2" key="1">
    <citation type="submission" date="2022-03" db="EMBL/GenBank/DDBJ databases">
        <authorList>
            <person name="Tunstrom K."/>
        </authorList>
    </citation>
    <scope>NUCLEOTIDE SEQUENCE</scope>
</reference>
<dbReference type="PANTHER" id="PTHR11257">
    <property type="entry name" value="CHEMOSENSORY PROTEIN-RELATED"/>
    <property type="match status" value="1"/>
</dbReference>
<dbReference type="Gene3D" id="1.10.2080.10">
    <property type="entry name" value="Insect odorant-binding protein A10/Ejaculatory bulb-specific protein 3"/>
    <property type="match status" value="1"/>
</dbReference>
<proteinExistence type="predicted"/>
<evidence type="ECO:0000313" key="2">
    <source>
        <dbReference type="EMBL" id="CAH2089575.1"/>
    </source>
</evidence>
<dbReference type="Pfam" id="PF03392">
    <property type="entry name" value="OS-D"/>
    <property type="match status" value="1"/>
</dbReference>
<dbReference type="InterPro" id="IPR005055">
    <property type="entry name" value="A10/PebIII"/>
</dbReference>
<keyword evidence="3" id="KW-1185">Reference proteome</keyword>
<dbReference type="PANTHER" id="PTHR11257:SF12">
    <property type="entry name" value="EJACULATORY BULB-SPECIFIC PROTEIN 3-RELATED"/>
    <property type="match status" value="1"/>
</dbReference>
<evidence type="ECO:0000256" key="1">
    <source>
        <dbReference type="SAM" id="SignalP"/>
    </source>
</evidence>
<dbReference type="Proteomes" id="UP001153954">
    <property type="component" value="Unassembled WGS sequence"/>
</dbReference>
<feature type="signal peptide" evidence="1">
    <location>
        <begin position="1"/>
        <end position="18"/>
    </location>
</feature>